<sequence length="245" mass="27770">MATGGSGSDTEYKGWLFYEEKGLNEYVAIFTVAKDRGTLDDYKRRKHPKAAKGVSAIRFRFVQQDSTLRDEYMELKFDTPQDEPTTGWIIKPHTVPCRIFRRDVDKFGTPGYPDPPSCSISVHAIPDAVLRLRYTIPVEGVDMGIHILLISKTLIRALLCSHYAYAFGAYYAQNYAGIIRQGLMAVARAVVTIQRKCQILIASNCWKKLEFFRLLLSVHKHLVGPICSIQTLVKRLKFTGLNYSS</sequence>
<accession>A0A1X7TIF0</accession>
<evidence type="ECO:0000313" key="1">
    <source>
        <dbReference type="EnsemblMetazoa" id="Aqu2.1.14259_001"/>
    </source>
</evidence>
<dbReference type="InParanoid" id="A0A1X7TIF0"/>
<proteinExistence type="predicted"/>
<reference evidence="1" key="1">
    <citation type="submission" date="2017-05" db="UniProtKB">
        <authorList>
            <consortium name="EnsemblMetazoa"/>
        </authorList>
    </citation>
    <scope>IDENTIFICATION</scope>
</reference>
<dbReference type="EnsemblMetazoa" id="Aqu2.1.14259_001">
    <property type="protein sequence ID" value="Aqu2.1.14259_001"/>
    <property type="gene ID" value="Aqu2.1.14259"/>
</dbReference>
<name>A0A1X7TIF0_AMPQE</name>
<organism evidence="1">
    <name type="scientific">Amphimedon queenslandica</name>
    <name type="common">Sponge</name>
    <dbReference type="NCBI Taxonomy" id="400682"/>
    <lineage>
        <taxon>Eukaryota</taxon>
        <taxon>Metazoa</taxon>
        <taxon>Porifera</taxon>
        <taxon>Demospongiae</taxon>
        <taxon>Heteroscleromorpha</taxon>
        <taxon>Haplosclerida</taxon>
        <taxon>Niphatidae</taxon>
        <taxon>Amphimedon</taxon>
    </lineage>
</organism>
<dbReference type="AlphaFoldDB" id="A0A1X7TIF0"/>
<protein>
    <submittedName>
        <fullName evidence="1">Uncharacterized protein</fullName>
    </submittedName>
</protein>